<dbReference type="Proteomes" id="UP001476583">
    <property type="component" value="Chromosome"/>
</dbReference>
<dbReference type="PANTHER" id="PTHR30511">
    <property type="entry name" value="ALANINE RACEMASE"/>
    <property type="match status" value="1"/>
</dbReference>
<dbReference type="Gene3D" id="2.40.37.10">
    <property type="entry name" value="Lyase, Ornithine Decarboxylase, Chain A, domain 1"/>
    <property type="match status" value="1"/>
</dbReference>
<evidence type="ECO:0000259" key="5">
    <source>
        <dbReference type="SMART" id="SM01005"/>
    </source>
</evidence>
<dbReference type="NCBIfam" id="TIGR00492">
    <property type="entry name" value="alr"/>
    <property type="match status" value="1"/>
</dbReference>
<feature type="modified residue" description="N6-(pyridoxal phosphate)lysine" evidence="4">
    <location>
        <position position="34"/>
    </location>
</feature>
<feature type="binding site" evidence="4">
    <location>
        <position position="130"/>
    </location>
    <ligand>
        <name>substrate</name>
    </ligand>
</feature>
<dbReference type="PANTHER" id="PTHR30511:SF0">
    <property type="entry name" value="ALANINE RACEMASE, CATABOLIC-RELATED"/>
    <property type="match status" value="1"/>
</dbReference>
<dbReference type="Pfam" id="PF01168">
    <property type="entry name" value="Ala_racemase_N"/>
    <property type="match status" value="1"/>
</dbReference>
<dbReference type="SMART" id="SM01005">
    <property type="entry name" value="Ala_racemase_C"/>
    <property type="match status" value="1"/>
</dbReference>
<dbReference type="CDD" id="cd06827">
    <property type="entry name" value="PLPDE_III_AR_proteobact"/>
    <property type="match status" value="1"/>
</dbReference>
<dbReference type="InterPro" id="IPR020622">
    <property type="entry name" value="Ala_racemase_pyridoxalP-BS"/>
</dbReference>
<feature type="domain" description="Alanine racemase C-terminal" evidence="5">
    <location>
        <begin position="233"/>
        <end position="357"/>
    </location>
</feature>
<evidence type="ECO:0000256" key="2">
    <source>
        <dbReference type="ARBA" id="ARBA00022898"/>
    </source>
</evidence>
<evidence type="ECO:0000256" key="3">
    <source>
        <dbReference type="ARBA" id="ARBA00023235"/>
    </source>
</evidence>
<dbReference type="EC" id="5.1.1.1" evidence="4"/>
<dbReference type="PROSITE" id="PS00395">
    <property type="entry name" value="ALANINE_RACEMASE"/>
    <property type="match status" value="1"/>
</dbReference>
<organism evidence="6 7">
    <name type="scientific">Ectopseudomonas mendocina</name>
    <name type="common">Pseudomonas mendocina</name>
    <dbReference type="NCBI Taxonomy" id="300"/>
    <lineage>
        <taxon>Bacteria</taxon>
        <taxon>Pseudomonadati</taxon>
        <taxon>Pseudomonadota</taxon>
        <taxon>Gammaproteobacteria</taxon>
        <taxon>Pseudomonadales</taxon>
        <taxon>Pseudomonadaceae</taxon>
        <taxon>Ectopseudomonas</taxon>
    </lineage>
</organism>
<accession>A0ABZ2RM33</accession>
<dbReference type="InterPro" id="IPR011079">
    <property type="entry name" value="Ala_racemase_C"/>
</dbReference>
<comment type="pathway">
    <text evidence="4">Amino-acid biosynthesis; D-alanine biosynthesis; D-alanine from L-alanine: step 1/1.</text>
</comment>
<dbReference type="Gene3D" id="3.20.20.10">
    <property type="entry name" value="Alanine racemase"/>
    <property type="match status" value="1"/>
</dbReference>
<dbReference type="Pfam" id="PF00842">
    <property type="entry name" value="Ala_racemase_C"/>
    <property type="match status" value="1"/>
</dbReference>
<evidence type="ECO:0000256" key="4">
    <source>
        <dbReference type="HAMAP-Rule" id="MF_01201"/>
    </source>
</evidence>
<protein>
    <recommendedName>
        <fullName evidence="4">Alanine racemase</fullName>
        <ecNumber evidence="4">5.1.1.1</ecNumber>
    </recommendedName>
</protein>
<keyword evidence="3 4" id="KW-0413">Isomerase</keyword>
<dbReference type="HAMAP" id="MF_01201">
    <property type="entry name" value="Ala_racemase"/>
    <property type="match status" value="1"/>
</dbReference>
<evidence type="ECO:0000313" key="7">
    <source>
        <dbReference type="Proteomes" id="UP001476583"/>
    </source>
</evidence>
<dbReference type="InterPro" id="IPR001608">
    <property type="entry name" value="Ala_racemase_N"/>
</dbReference>
<feature type="binding site" evidence="4">
    <location>
        <position position="302"/>
    </location>
    <ligand>
        <name>substrate</name>
    </ligand>
</feature>
<sequence length="359" mass="38816">MRPLVATINLAALRHNASVARRCAPERKLFAVVKANAYGHGVREVVTALHDEVEGFAVASLDEAAEVRALHGVGRILLLEGCFAAVEYQYAAQLRLDVVVHSERQLEQLLASELACPLNIWLKLDSGMHRLGFAASQLRHCYERLKGAPQVAELNLISHFACADERGSEQTEEQLAEFLGLLDLDFSHRSLANSAGVLTIPAAHMDWLRPGIMLYGASPFADLSAAELGLHPVMSLRGELLACRELAVGETVGYGAAWQAQRPSRIGTVSCGYADGYPRHAPSGTPVMVAGKRVPLVGRVSMDLLCVDLTDAPEASVGDPVELWGEQLPVDEVARCAGTIGYELLSKVTARVARRYFST</sequence>
<feature type="active site" description="Proton acceptor; specific for D-alanine" evidence="4">
    <location>
        <position position="34"/>
    </location>
</feature>
<dbReference type="SUPFAM" id="SSF51419">
    <property type="entry name" value="PLP-binding barrel"/>
    <property type="match status" value="1"/>
</dbReference>
<dbReference type="GO" id="GO:0008784">
    <property type="term" value="F:alanine racemase activity"/>
    <property type="evidence" value="ECO:0007669"/>
    <property type="project" value="UniProtKB-EC"/>
</dbReference>
<dbReference type="EMBL" id="CP148074">
    <property type="protein sequence ID" value="WXL25189.1"/>
    <property type="molecule type" value="Genomic_DNA"/>
</dbReference>
<feature type="active site" description="Proton acceptor; specific for L-alanine" evidence="4">
    <location>
        <position position="254"/>
    </location>
</feature>
<name>A0ABZ2RM33_ECTME</name>
<comment type="catalytic activity">
    <reaction evidence="4">
        <text>L-alanine = D-alanine</text>
        <dbReference type="Rhea" id="RHEA:20249"/>
        <dbReference type="ChEBI" id="CHEBI:57416"/>
        <dbReference type="ChEBI" id="CHEBI:57972"/>
        <dbReference type="EC" id="5.1.1.1"/>
    </reaction>
</comment>
<dbReference type="InterPro" id="IPR009006">
    <property type="entry name" value="Ala_racemase/Decarboxylase_C"/>
</dbReference>
<keyword evidence="2 4" id="KW-0663">Pyridoxal phosphate</keyword>
<comment type="function">
    <text evidence="4">Catalyzes the interconversion of L-alanine and D-alanine. May also act on other amino acids.</text>
</comment>
<comment type="cofactor">
    <cofactor evidence="1 4">
        <name>pyridoxal 5'-phosphate</name>
        <dbReference type="ChEBI" id="CHEBI:597326"/>
    </cofactor>
</comment>
<evidence type="ECO:0000313" key="6">
    <source>
        <dbReference type="EMBL" id="WXL25189.1"/>
    </source>
</evidence>
<dbReference type="SUPFAM" id="SSF50621">
    <property type="entry name" value="Alanine racemase C-terminal domain-like"/>
    <property type="match status" value="1"/>
</dbReference>
<dbReference type="PRINTS" id="PR00992">
    <property type="entry name" value="ALARACEMASE"/>
</dbReference>
<keyword evidence="7" id="KW-1185">Reference proteome</keyword>
<gene>
    <name evidence="6" type="primary">alr</name>
    <name evidence="6" type="ORF">WG219_18070</name>
</gene>
<comment type="similarity">
    <text evidence="4">Belongs to the alanine racemase family.</text>
</comment>
<reference evidence="6 7" key="1">
    <citation type="submission" date="2024-03" db="EMBL/GenBank/DDBJ databases">
        <title>Complete genome of BD2.</title>
        <authorList>
            <person name="Cao G."/>
        </authorList>
    </citation>
    <scope>NUCLEOTIDE SEQUENCE [LARGE SCALE GENOMIC DNA]</scope>
    <source>
        <strain evidence="6 7">BD2</strain>
    </source>
</reference>
<proteinExistence type="inferred from homology"/>
<evidence type="ECO:0000256" key="1">
    <source>
        <dbReference type="ARBA" id="ARBA00001933"/>
    </source>
</evidence>
<dbReference type="InterPro" id="IPR029066">
    <property type="entry name" value="PLP-binding_barrel"/>
</dbReference>
<dbReference type="InterPro" id="IPR000821">
    <property type="entry name" value="Ala_racemase"/>
</dbReference>